<dbReference type="PANTHER" id="PTHR10283">
    <property type="entry name" value="SOLUTE CARRIER FAMILY 13 MEMBER"/>
    <property type="match status" value="1"/>
</dbReference>
<feature type="transmembrane region" description="Helical" evidence="6">
    <location>
        <begin position="171"/>
        <end position="191"/>
    </location>
</feature>
<evidence type="ECO:0000313" key="8">
    <source>
        <dbReference type="EMBL" id="MDK7188094.1"/>
    </source>
</evidence>
<dbReference type="Proteomes" id="UP001229251">
    <property type="component" value="Unassembled WGS sequence"/>
</dbReference>
<dbReference type="GO" id="GO:0005886">
    <property type="term" value="C:plasma membrane"/>
    <property type="evidence" value="ECO:0007669"/>
    <property type="project" value="TreeGrafter"/>
</dbReference>
<evidence type="ECO:0000256" key="2">
    <source>
        <dbReference type="ARBA" id="ARBA00022448"/>
    </source>
</evidence>
<feature type="transmembrane region" description="Helical" evidence="6">
    <location>
        <begin position="295"/>
        <end position="312"/>
    </location>
</feature>
<comment type="caution">
    <text evidence="8">The sequence shown here is derived from an EMBL/GenBank/DDBJ whole genome shotgun (WGS) entry which is preliminary data.</text>
</comment>
<evidence type="ECO:0000256" key="4">
    <source>
        <dbReference type="ARBA" id="ARBA00022989"/>
    </source>
</evidence>
<feature type="transmembrane region" description="Helical" evidence="6">
    <location>
        <begin position="9"/>
        <end position="26"/>
    </location>
</feature>
<reference evidence="8" key="1">
    <citation type="submission" date="2023-05" db="EMBL/GenBank/DDBJ databases">
        <title>Cataloging the Phylogenetic Diversity of Human Bladder Bacteria.</title>
        <authorList>
            <person name="Du J."/>
        </authorList>
    </citation>
    <scope>NUCLEOTIDE SEQUENCE</scope>
    <source>
        <strain evidence="8">UMB1231</strain>
    </source>
</reference>
<dbReference type="EMBL" id="JASOOE010000025">
    <property type="protein sequence ID" value="MDK7188094.1"/>
    <property type="molecule type" value="Genomic_DNA"/>
</dbReference>
<protein>
    <submittedName>
        <fullName evidence="8">SLC13 family permease</fullName>
    </submittedName>
</protein>
<accession>A0AAJ1Q7E7</accession>
<evidence type="ECO:0000256" key="3">
    <source>
        <dbReference type="ARBA" id="ARBA00022692"/>
    </source>
</evidence>
<dbReference type="Pfam" id="PF03600">
    <property type="entry name" value="CitMHS"/>
    <property type="match status" value="1"/>
</dbReference>
<sequence>MKKETVERLSILIGIAFMLLFWLLPFKSAYITPLGFKVIGVFLGTIIMWSVGYMIWPSILSVALLGWYGYEEMGPLLKNWFGNPIVVMIFFLLILLGAFQAYGCTKYVARFFLTRKVMEGKPYVFTLVMLLGTYLMAAFVNPWAGVFLFLPIVQNVCQILGYQKTDLYTKLMTILVVMVALIGFPTSYFNGTILGLNANYTQISGDLISGGAYMTITMTVSVLIILMMVLVMKYLIKPDVSKMYHLTIDKINQEDLPPMNAPQKVTSLAVLIFILAMFTPILLPNWSLSQLLKQNISGIAMTIVAALAMIQLKEGPVIEVQTILQKNFSWPTFFIIASSLMLGEALTSPQVGFTEFLKQNLTPIFTEMSYLSFALAIIVAGVLISNVLNSVVITLILQPIIYTYSMVSGANVIPIVILMTYATIGFAAVTPSASPYAAAIFAQKDFVTAKDVYRYTSLFVLGEILIIILVGIPLAQLLF</sequence>
<gene>
    <name evidence="8" type="ORF">QP433_08940</name>
</gene>
<keyword evidence="5 6" id="KW-0472">Membrane</keyword>
<keyword evidence="4 6" id="KW-1133">Transmembrane helix</keyword>
<feature type="transmembrane region" description="Helical" evidence="6">
    <location>
        <begin position="265"/>
        <end position="283"/>
    </location>
</feature>
<feature type="transmembrane region" description="Helical" evidence="6">
    <location>
        <begin position="333"/>
        <end position="353"/>
    </location>
</feature>
<evidence type="ECO:0000256" key="5">
    <source>
        <dbReference type="ARBA" id="ARBA00023136"/>
    </source>
</evidence>
<evidence type="ECO:0000256" key="6">
    <source>
        <dbReference type="SAM" id="Phobius"/>
    </source>
</evidence>
<feature type="transmembrane region" description="Helical" evidence="6">
    <location>
        <begin position="452"/>
        <end position="475"/>
    </location>
</feature>
<feature type="transmembrane region" description="Helical" evidence="6">
    <location>
        <begin position="46"/>
        <end position="68"/>
    </location>
</feature>
<keyword evidence="2" id="KW-0813">Transport</keyword>
<feature type="transmembrane region" description="Helical" evidence="6">
    <location>
        <begin position="123"/>
        <end position="150"/>
    </location>
</feature>
<evidence type="ECO:0000259" key="7">
    <source>
        <dbReference type="Pfam" id="PF03600"/>
    </source>
</evidence>
<dbReference type="RefSeq" id="WP_285066509.1">
    <property type="nucleotide sequence ID" value="NZ_JASOOE010000025.1"/>
</dbReference>
<name>A0AAJ1Q7E7_9LACT</name>
<dbReference type="GO" id="GO:0022857">
    <property type="term" value="F:transmembrane transporter activity"/>
    <property type="evidence" value="ECO:0007669"/>
    <property type="project" value="TreeGrafter"/>
</dbReference>
<feature type="transmembrane region" description="Helical" evidence="6">
    <location>
        <begin position="80"/>
        <end position="103"/>
    </location>
</feature>
<organism evidence="8 9">
    <name type="scientific">Facklamia hominis</name>
    <dbReference type="NCBI Taxonomy" id="178214"/>
    <lineage>
        <taxon>Bacteria</taxon>
        <taxon>Bacillati</taxon>
        <taxon>Bacillota</taxon>
        <taxon>Bacilli</taxon>
        <taxon>Lactobacillales</taxon>
        <taxon>Aerococcaceae</taxon>
        <taxon>Facklamia</taxon>
    </lineage>
</organism>
<feature type="transmembrane region" description="Helical" evidence="6">
    <location>
        <begin position="373"/>
        <end position="397"/>
    </location>
</feature>
<keyword evidence="3 6" id="KW-0812">Transmembrane</keyword>
<evidence type="ECO:0000256" key="1">
    <source>
        <dbReference type="ARBA" id="ARBA00004141"/>
    </source>
</evidence>
<feature type="transmembrane region" description="Helical" evidence="6">
    <location>
        <begin position="211"/>
        <end position="236"/>
    </location>
</feature>
<feature type="transmembrane region" description="Helical" evidence="6">
    <location>
        <begin position="409"/>
        <end position="432"/>
    </location>
</feature>
<evidence type="ECO:0000313" key="9">
    <source>
        <dbReference type="Proteomes" id="UP001229251"/>
    </source>
</evidence>
<dbReference type="InterPro" id="IPR004680">
    <property type="entry name" value="Cit_transptr-like_dom"/>
</dbReference>
<dbReference type="AlphaFoldDB" id="A0AAJ1Q7E7"/>
<feature type="domain" description="Citrate transporter-like" evidence="7">
    <location>
        <begin position="54"/>
        <end position="421"/>
    </location>
</feature>
<proteinExistence type="predicted"/>
<comment type="subcellular location">
    <subcellularLocation>
        <location evidence="1">Membrane</location>
        <topology evidence="1">Multi-pass membrane protein</topology>
    </subcellularLocation>
</comment>